<dbReference type="SUPFAM" id="SSF48403">
    <property type="entry name" value="Ankyrin repeat"/>
    <property type="match status" value="3"/>
</dbReference>
<feature type="region of interest" description="Disordered" evidence="9">
    <location>
        <begin position="2133"/>
        <end position="2169"/>
    </location>
</feature>
<dbReference type="InterPro" id="IPR001611">
    <property type="entry name" value="Leu-rich_rpt"/>
</dbReference>
<feature type="repeat" description="ANK" evidence="6">
    <location>
        <begin position="1253"/>
        <end position="1285"/>
    </location>
</feature>
<dbReference type="EMBL" id="JAGTXO010000001">
    <property type="protein sequence ID" value="KAG8470526.1"/>
    <property type="molecule type" value="Genomic_DNA"/>
</dbReference>
<feature type="repeat" description="ANK" evidence="6">
    <location>
        <begin position="1442"/>
        <end position="1474"/>
    </location>
</feature>
<dbReference type="PANTHER" id="PTHR24171">
    <property type="entry name" value="ANKYRIN REPEAT DOMAIN-CONTAINING PROTEIN 39-RELATED"/>
    <property type="match status" value="1"/>
</dbReference>
<dbReference type="Pfam" id="PF13516">
    <property type="entry name" value="LRR_6"/>
    <property type="match status" value="3"/>
</dbReference>
<keyword evidence="8" id="KW-0175">Coiled coil</keyword>
<evidence type="ECO:0000256" key="3">
    <source>
        <dbReference type="ARBA" id="ARBA00022771"/>
    </source>
</evidence>
<dbReference type="SMART" id="SM00368">
    <property type="entry name" value="LRR_RI"/>
    <property type="match status" value="9"/>
</dbReference>
<feature type="region of interest" description="Disordered" evidence="9">
    <location>
        <begin position="708"/>
        <end position="740"/>
    </location>
</feature>
<dbReference type="InterPro" id="IPR002110">
    <property type="entry name" value="Ankyrin_rpt"/>
</dbReference>
<proteinExistence type="predicted"/>
<dbReference type="PROSITE" id="PS50297">
    <property type="entry name" value="ANK_REP_REGION"/>
    <property type="match status" value="4"/>
</dbReference>
<sequence>MSACEGAASAGQRVRRADVQLLGKGAVGEIAAALCGPPAAGALELRGAPMDEDERDTLGDGAALALGAAIAECGDSLRELVLTQQRIAPGEVAALVASVRSLSALERLELTETTLGTDGGAALASALESSGGCGESLRVVLLGDTSLGVALVRVIVALGRAEGLQEVDLSYNEMGGKALDALCAAVKGWPSLRSLNVEGCEVEEEAADRLRAALGSVGTQGALKALEEDFDDDDEGDGDGEEDGGNASASMSAPSGGTSAKAGGAVVTGSLAGKAAASEKGAAPSSSWAGTALGGASDAAGKWECPTCSVRNAKEAVACVACGWVDTTRTPSKSELAAKFGGGGGGGGGSGFSFGAMASTAADAPPAAGAALGGFSFGAMASTAADAPPAAGAALGGFSFGASPQPTAAGTAATQAGGFSFGSSTAAPSSGGFSFGGQLASVATPAVSSAAATGPLGGLSVGAGAASVEKEAAAPAFAAVATASSAAAPAARVKRVDVQLLGKGAVGEIAAALCGPPAAGALELRGAPMDEDERDTLGDGAALALGAAIAECGDSLRELVLTQQRIAPGEVAALVASVRSLSALERLELTETTLGTDGGGALASALESSGGCGESLRVVLLGDTSLGVALVRVIVALGRAEGLQEVDLSYNEMGGKALDALCAAVKGWPSLRSLNVEGCEVEEEAAARLRAALGSVGTQGALKALEEDFDDDDEGDGDGEEDGGNASASMSAPSGGTSAKAGGAVLTGSLTGKAAASEKGAAPSSSWAGTALGGASDAAGKWECPTCSVRNAKEAVACVACGWVDTTRTPSKSELAAKFGGGGGGGGGSGFSFGAMASTAADAPPAAGAALGGFSFGAMASTAADAPPAAGAALGGFSFGASPQPTAAGTAATQAGGFSFGSSTAAPSSGGFSFGGQLASVATPAVSSAAATGPLGGLSVGAGAASVEKEAAAPAFAAVATASSAAAPAARVKRVDVQLLGKGAVGEIAAALCGPPAAGALELRGAPMDEDERDTLGDGAALALGAAIAECGDSLRELVLTQQRIAPGEAAALVASVRSLSALERLELTETTLGTDGGAALASALESSGGCGESLRVVLLGDTSLGGALVRVIVALGRAKGLQEVDLSYNEMGGKALDALCAAVKGWPSLRSLNVEGCEVEEEAAARLRAALGSVGTQGALKALEEDFDDDDEGDGDGDGEAPPAVALVAARSGPVIKGKAEEDLLSAAELGDHEALVKAIKAGADVRATDDKQYTALHWAAKEGRCDDVQSLVEAGAPLDEQNKIGATALVLAASSGWDDCVGALLRAGASLGVTTNKGKSALQVAQEKLDKVDDKDEVSRLRKCIELFSSHKPGAKPTQAGVGTATPPGGAKAVLPSPCAPVAAAPVAAPPAVALVAARSGPVIKGKAEEDLLSAAELGDHEALVKAIKAGADVRATDDKQYTALHWAAKEGRCDDVQSLVEAGAPLDEQNKIGATALVLAASSGWDDCVGALLRAGASLGVTTNKGKSALQVAQEKLDKVDDKDEVSRLRKCIELFSSHKPGAKPTQAGVGTATPPGGAKAVLPSPCAPVAAAPVAAPPAVALVAARSGPVIKGKAEEDLLSAAELGDHEALVKAIKAGADVRATDDKQYTALHWAAKEGRCDDVQSLVEAGAPLDEQNKIGATALVLAASSGWDDCVGALLRAGASLGVTTNKGKSALQVAQEKLDKVDDKDEASRLRKCIELFASAAQPLKGTSQLRAPAAATSCAPAVSAAAPPSFGQPLFSQTAGKGSMATGDSTSVFSFGLAAVSGASPFSIAASFAAAAHASAPATVRDLEAELLLAAECGDDVAVAAALGKGARATLADDRGNTALHWSAHLGLATVLQRVAEIVTDVDVTNAEGCTPLMLAAGAGWEQCVRVLLVAGASKLPTDSRGRTAVAIALERSKQADVTHAAEPPTGLAGDYERVLCALGWSATSPSLSPPAVRPSAASAEALQELRSQLDAAFEESAALKAELGRATADAHAARVEAEAVRAEAQSARTRAEEAAAARHASAVALGANLAAAHAKCGELEAQLRELSTEADALRLVEPLLDEAEGHVRLLAAEVSRLETELEVANTRLRACQFALPVQTVDVASATGFDEPPAVAAPAPTVLTPSNVATPRRESRVPIADQRTPASAGHAQSLDAHRRALSAGLAALKASPAKRPPLDALHMGGHRRSELLGRQRTPSSLARAAAAPEFERGPTSAVLKLAPALLRRP</sequence>
<evidence type="ECO:0000256" key="7">
    <source>
        <dbReference type="PROSITE-ProRule" id="PRU00322"/>
    </source>
</evidence>
<dbReference type="Gene3D" id="1.25.40.20">
    <property type="entry name" value="Ankyrin repeat-containing domain"/>
    <property type="match status" value="4"/>
</dbReference>
<keyword evidence="3 7" id="KW-0863">Zinc-finger</keyword>
<dbReference type="Proteomes" id="UP000751190">
    <property type="component" value="Unassembled WGS sequence"/>
</dbReference>
<dbReference type="SUPFAM" id="SSF52047">
    <property type="entry name" value="RNI-like"/>
    <property type="match status" value="3"/>
</dbReference>
<evidence type="ECO:0000256" key="1">
    <source>
        <dbReference type="ARBA" id="ARBA00022723"/>
    </source>
</evidence>
<dbReference type="OrthoDB" id="341259at2759"/>
<feature type="repeat" description="ANK" evidence="6">
    <location>
        <begin position="1884"/>
        <end position="1916"/>
    </location>
</feature>
<keyword evidence="1" id="KW-0479">Metal-binding</keyword>
<feature type="region of interest" description="Disordered" evidence="9">
    <location>
        <begin position="229"/>
        <end position="263"/>
    </location>
</feature>
<evidence type="ECO:0000256" key="8">
    <source>
        <dbReference type="SAM" id="Coils"/>
    </source>
</evidence>
<feature type="repeat" description="ANK" evidence="6">
    <location>
        <begin position="1286"/>
        <end position="1318"/>
    </location>
</feature>
<feature type="region of interest" description="Disordered" evidence="9">
    <location>
        <begin position="2205"/>
        <end position="2228"/>
    </location>
</feature>
<dbReference type="SMART" id="SM00547">
    <property type="entry name" value="ZnF_RBZ"/>
    <property type="match status" value="2"/>
</dbReference>
<accession>A0A8J6CGV6</accession>
<dbReference type="InterPro" id="IPR001876">
    <property type="entry name" value="Znf_RanBP2"/>
</dbReference>
<feature type="repeat" description="ANK" evidence="6">
    <location>
        <begin position="1664"/>
        <end position="1696"/>
    </location>
</feature>
<feature type="repeat" description="ANK" evidence="6">
    <location>
        <begin position="1631"/>
        <end position="1663"/>
    </location>
</feature>
<evidence type="ECO:0000313" key="12">
    <source>
        <dbReference type="Proteomes" id="UP000751190"/>
    </source>
</evidence>
<dbReference type="Pfam" id="PF12796">
    <property type="entry name" value="Ank_2"/>
    <property type="match status" value="4"/>
</dbReference>
<dbReference type="Gene3D" id="3.80.10.10">
    <property type="entry name" value="Ribonuclease Inhibitor"/>
    <property type="match status" value="3"/>
</dbReference>
<keyword evidence="4" id="KW-0862">Zinc</keyword>
<dbReference type="PROSITE" id="PS50199">
    <property type="entry name" value="ZF_RANBP2_2"/>
    <property type="match status" value="2"/>
</dbReference>
<feature type="repeat" description="ANK" evidence="6">
    <location>
        <begin position="1475"/>
        <end position="1507"/>
    </location>
</feature>
<keyword evidence="2" id="KW-0677">Repeat</keyword>
<protein>
    <recommendedName>
        <fullName evidence="10">RanBP2-type domain-containing protein</fullName>
    </recommendedName>
</protein>
<feature type="compositionally biased region" description="Acidic residues" evidence="9">
    <location>
        <begin position="708"/>
        <end position="723"/>
    </location>
</feature>
<evidence type="ECO:0000256" key="5">
    <source>
        <dbReference type="ARBA" id="ARBA00023043"/>
    </source>
</evidence>
<feature type="coiled-coil region" evidence="8">
    <location>
        <begin position="1979"/>
        <end position="2104"/>
    </location>
</feature>
<evidence type="ECO:0000256" key="6">
    <source>
        <dbReference type="PROSITE-ProRule" id="PRU00023"/>
    </source>
</evidence>
<feature type="domain" description="RanBP2-type" evidence="10">
    <location>
        <begin position="299"/>
        <end position="323"/>
    </location>
</feature>
<feature type="compositionally biased region" description="Polar residues" evidence="9">
    <location>
        <begin position="726"/>
        <end position="737"/>
    </location>
</feature>
<name>A0A8J6CGV6_DIALT</name>
<organism evidence="11 12">
    <name type="scientific">Diacronema lutheri</name>
    <name type="common">Unicellular marine alga</name>
    <name type="synonym">Monochrysis lutheri</name>
    <dbReference type="NCBI Taxonomy" id="2081491"/>
    <lineage>
        <taxon>Eukaryota</taxon>
        <taxon>Haptista</taxon>
        <taxon>Haptophyta</taxon>
        <taxon>Pavlovophyceae</taxon>
        <taxon>Pavlovales</taxon>
        <taxon>Pavlovaceae</taxon>
        <taxon>Diacronema</taxon>
    </lineage>
</organism>
<evidence type="ECO:0000256" key="9">
    <source>
        <dbReference type="SAM" id="MobiDB-lite"/>
    </source>
</evidence>
<evidence type="ECO:0000313" key="11">
    <source>
        <dbReference type="EMBL" id="KAG8470526.1"/>
    </source>
</evidence>
<comment type="caution">
    <text evidence="11">The sequence shown here is derived from an EMBL/GenBank/DDBJ whole genome shotgun (WGS) entry which is preliminary data.</text>
</comment>
<evidence type="ECO:0000259" key="10">
    <source>
        <dbReference type="PROSITE" id="PS50199"/>
    </source>
</evidence>
<gene>
    <name evidence="11" type="ORF">KFE25_008947</name>
</gene>
<dbReference type="SMART" id="SM00248">
    <property type="entry name" value="ANK"/>
    <property type="match status" value="11"/>
</dbReference>
<dbReference type="Pfam" id="PF00641">
    <property type="entry name" value="Zn_ribbon_RanBP"/>
    <property type="match status" value="2"/>
</dbReference>
<keyword evidence="12" id="KW-1185">Reference proteome</keyword>
<evidence type="ECO:0000256" key="2">
    <source>
        <dbReference type="ARBA" id="ARBA00022737"/>
    </source>
</evidence>
<dbReference type="InterPro" id="IPR032675">
    <property type="entry name" value="LRR_dom_sf"/>
</dbReference>
<dbReference type="Gene3D" id="4.10.1060.10">
    <property type="entry name" value="Zinc finger, RanBP2-type"/>
    <property type="match status" value="2"/>
</dbReference>
<feature type="compositionally biased region" description="Polar residues" evidence="9">
    <location>
        <begin position="247"/>
        <end position="258"/>
    </location>
</feature>
<feature type="compositionally biased region" description="Acidic residues" evidence="9">
    <location>
        <begin position="229"/>
        <end position="244"/>
    </location>
</feature>
<keyword evidence="5 6" id="KW-0040">ANK repeat</keyword>
<dbReference type="InterPro" id="IPR036770">
    <property type="entry name" value="Ankyrin_rpt-contain_sf"/>
</dbReference>
<reference evidence="11" key="1">
    <citation type="submission" date="2021-05" db="EMBL/GenBank/DDBJ databases">
        <title>The genome of the haptophyte Pavlova lutheri (Diacronema luteri, Pavlovales) - a model for lipid biosynthesis in eukaryotic algae.</title>
        <authorList>
            <person name="Hulatt C.J."/>
            <person name="Posewitz M.C."/>
        </authorList>
    </citation>
    <scope>NUCLEOTIDE SEQUENCE</scope>
    <source>
        <strain evidence="11">NIVA-4/92</strain>
    </source>
</reference>
<dbReference type="PROSITE" id="PS01358">
    <property type="entry name" value="ZF_RANBP2_1"/>
    <property type="match status" value="2"/>
</dbReference>
<dbReference type="GO" id="GO:0008270">
    <property type="term" value="F:zinc ion binding"/>
    <property type="evidence" value="ECO:0007669"/>
    <property type="project" value="UniProtKB-KW"/>
</dbReference>
<dbReference type="PROSITE" id="PS50088">
    <property type="entry name" value="ANK_REPEAT"/>
    <property type="match status" value="7"/>
</dbReference>
<feature type="domain" description="RanBP2-type" evidence="10">
    <location>
        <begin position="778"/>
        <end position="802"/>
    </location>
</feature>
<evidence type="ECO:0000256" key="4">
    <source>
        <dbReference type="ARBA" id="ARBA00022833"/>
    </source>
</evidence>